<comment type="caution">
    <text evidence="9">The sequence shown here is derived from an EMBL/GenBank/DDBJ whole genome shotgun (WGS) entry which is preliminary data.</text>
</comment>
<name>A0ABQ8J4X8_DERPT</name>
<dbReference type="PANTHER" id="PTHR42643">
    <property type="entry name" value="IONOTROPIC RECEPTOR 20A-RELATED"/>
    <property type="match status" value="1"/>
</dbReference>
<feature type="transmembrane region" description="Helical" evidence="8">
    <location>
        <begin position="985"/>
        <end position="1003"/>
    </location>
</feature>
<accession>A0ABQ8J4X8</accession>
<protein>
    <submittedName>
        <fullName evidence="9">Uncharacterized protein</fullName>
    </submittedName>
</protein>
<feature type="transmembrane region" description="Helical" evidence="8">
    <location>
        <begin position="625"/>
        <end position="646"/>
    </location>
</feature>
<feature type="transmembrane region" description="Helical" evidence="8">
    <location>
        <begin position="571"/>
        <end position="589"/>
    </location>
</feature>
<feature type="transmembrane region" description="Helical" evidence="8">
    <location>
        <begin position="426"/>
        <end position="447"/>
    </location>
</feature>
<evidence type="ECO:0000256" key="5">
    <source>
        <dbReference type="ARBA" id="ARBA00023136"/>
    </source>
</evidence>
<sequence>MAASLSNRYRRIDLNGTLMIIATNLDPPWWFLKNPNDLTSQLYDGLSYPFLLFMAEYFNFKWKLIDQNDEWGIEQCSAQNSTGVVGSILSGRADFAMGGVSNSIQLCNNLTEATDFVQISRITYLTLKPESRFDPGVIFRPFDPITSYTIAITCLSMILLSIILQKITKIHFNLFWFVFQAFINQSIKYPTINWFGINFFIQLCWWYGLFLSETYSSVIISKLTDSQDYNIISNVQEFSKMTSQHRLIPIMSEKSSYFHIFEQYKNEDKIFNILNKNLEKTDTYDEAIYKMIKHRYDIEFGVENFSKINKSPIYSVIGSFKFLNMFANRLGPQYFIYSDDIETAFFTDYYGLLFQTNSTMIPYFNRCIKIARDHGFFVKWFVLDKPIWNRNFPELISMLSRLNQNGKLGDASGNQLTMLTLHTTQYWFQTYFICLSSLFIIFIIEIIWKIANYPPWIIGQQIGSKFIVFDGSLYQLLLFMANYFNFTYEFQLYHKIDLSKDANGNHSKLIGSLLNGESDFALGNFPIFYPTINPLVETSEIISINRLTYITLLPEPEDVYRTLFTPFDSQVWLYFIVLVLVMLAVGSIYEKVFHSDNDIYWLIFSSLLQRGESKHYTFQSNAMNVLIQLCWWFGFILIASYGSIIVSSLNDHIRFAEINDLNHFIRLIKNDLITPLIGHTGMYNYFIENRKTQSKIYEILSNHMVLTHNYNEAFRMMFQARVDKKSQQHMHAIIGFDVYLELWTRNLDQRIFAVHDSDKSTIIKEPYGLLFRANYSYAIFFNQCIIVARELGFLNKWMSKKYDWPSNMKDAFEQTLPLQQELENEILSAKEQQITKILIFENVEQVFSTYLICLMFATIIFFIEIIYINPPWLFGTVGNDSILEPTGGMSYLFLKFMAEFFNFTYKLIDYNGDYGYREISPWNYTGLMKSVITGETHFAISGISVRMAYNNPFVRISDEIKTSRITYMTLDSEPINVKGVIFRPFGTYVWISICILILSMITIGFLCNYFIRLNYSITWLVLAGFLQRGNRNLPNGYGVNFIIQISWYSGLLLMVYYSTEIKSALTNIQSKRNIATLNEFCEKVIDKSVVPLVVKGTNLRSFFLEHQNENEVYEILSHNMESVSSSIDGIHRMVESRLQRRLRPTKIYAIIASYDTLEMLANRFGPKYFNLADTIASSVLTDRYGLLFSMNSTLTPYFNKCIRIAQAHGFFAKWHRKQYRLPLSLNSIDIMLNELKRDYNVGFAEAKQNNQILQLENVSECFMLYIGCITITILCFITEILWKSIKTSKPLLSKRLLKRLQKQEKLKRIDSQEEKVLPKSVITNPDIVDTIPEFNQKQVVLHCLLRRRGSQNL</sequence>
<keyword evidence="10" id="KW-1185">Reference proteome</keyword>
<evidence type="ECO:0000313" key="10">
    <source>
        <dbReference type="Proteomes" id="UP000887458"/>
    </source>
</evidence>
<reference evidence="9 10" key="1">
    <citation type="journal article" date="2018" name="J. Allergy Clin. Immunol.">
        <title>High-quality assembly of Dermatophagoides pteronyssinus genome and transcriptome reveals a wide range of novel allergens.</title>
        <authorList>
            <person name="Liu X.Y."/>
            <person name="Yang K.Y."/>
            <person name="Wang M.Q."/>
            <person name="Kwok J.S."/>
            <person name="Zeng X."/>
            <person name="Yang Z."/>
            <person name="Xiao X.J."/>
            <person name="Lau C.P."/>
            <person name="Li Y."/>
            <person name="Huang Z.M."/>
            <person name="Ba J.G."/>
            <person name="Yim A.K."/>
            <person name="Ouyang C.Y."/>
            <person name="Ngai S.M."/>
            <person name="Chan T.F."/>
            <person name="Leung E.L."/>
            <person name="Liu L."/>
            <person name="Liu Z.G."/>
            <person name="Tsui S.K."/>
        </authorList>
    </citation>
    <scope>NUCLEOTIDE SEQUENCE [LARGE SCALE GENOMIC DNA]</scope>
    <source>
        <strain evidence="9">Derp</strain>
    </source>
</reference>
<dbReference type="PANTHER" id="PTHR42643:SF32">
    <property type="entry name" value="IONOTROPIC RECEPTOR 31A, ISOFORM C-RELATED"/>
    <property type="match status" value="1"/>
</dbReference>
<dbReference type="Gene3D" id="3.40.190.10">
    <property type="entry name" value="Periplasmic binding protein-like II"/>
    <property type="match status" value="3"/>
</dbReference>
<evidence type="ECO:0000256" key="1">
    <source>
        <dbReference type="ARBA" id="ARBA00004651"/>
    </source>
</evidence>
<evidence type="ECO:0000256" key="8">
    <source>
        <dbReference type="SAM" id="Phobius"/>
    </source>
</evidence>
<feature type="transmembrane region" description="Helical" evidence="8">
    <location>
        <begin position="1038"/>
        <end position="1057"/>
    </location>
</feature>
<organism evidence="9 10">
    <name type="scientific">Dermatophagoides pteronyssinus</name>
    <name type="common">European house dust mite</name>
    <dbReference type="NCBI Taxonomy" id="6956"/>
    <lineage>
        <taxon>Eukaryota</taxon>
        <taxon>Metazoa</taxon>
        <taxon>Ecdysozoa</taxon>
        <taxon>Arthropoda</taxon>
        <taxon>Chelicerata</taxon>
        <taxon>Arachnida</taxon>
        <taxon>Acari</taxon>
        <taxon>Acariformes</taxon>
        <taxon>Sarcoptiformes</taxon>
        <taxon>Astigmata</taxon>
        <taxon>Psoroptidia</taxon>
        <taxon>Analgoidea</taxon>
        <taxon>Pyroglyphidae</taxon>
        <taxon>Dermatophagoidinae</taxon>
        <taxon>Dermatophagoides</taxon>
    </lineage>
</organism>
<dbReference type="SUPFAM" id="SSF53850">
    <property type="entry name" value="Periplasmic binding protein-like II"/>
    <property type="match status" value="3"/>
</dbReference>
<feature type="transmembrane region" description="Helical" evidence="8">
    <location>
        <begin position="467"/>
        <end position="486"/>
    </location>
</feature>
<evidence type="ECO:0000256" key="4">
    <source>
        <dbReference type="ARBA" id="ARBA00022989"/>
    </source>
</evidence>
<evidence type="ECO:0000256" key="6">
    <source>
        <dbReference type="ARBA" id="ARBA00023170"/>
    </source>
</evidence>
<dbReference type="EMBL" id="NJHN03000075">
    <property type="protein sequence ID" value="KAH9417601.1"/>
    <property type="molecule type" value="Genomic_DNA"/>
</dbReference>
<keyword evidence="3 8" id="KW-0812">Transmembrane</keyword>
<dbReference type="Proteomes" id="UP000887458">
    <property type="component" value="Unassembled WGS sequence"/>
</dbReference>
<reference evidence="9 10" key="2">
    <citation type="journal article" date="2022" name="Mol. Biol. Evol.">
        <title>Comparative Genomics Reveals Insights into the Divergent Evolution of Astigmatic Mites and Household Pest Adaptations.</title>
        <authorList>
            <person name="Xiong Q."/>
            <person name="Wan A.T."/>
            <person name="Liu X."/>
            <person name="Fung C.S."/>
            <person name="Xiao X."/>
            <person name="Malainual N."/>
            <person name="Hou J."/>
            <person name="Wang L."/>
            <person name="Wang M."/>
            <person name="Yang K.Y."/>
            <person name="Cui Y."/>
            <person name="Leung E.L."/>
            <person name="Nong W."/>
            <person name="Shin S.K."/>
            <person name="Au S.W."/>
            <person name="Jeong K.Y."/>
            <person name="Chew F.T."/>
            <person name="Hui J.H."/>
            <person name="Leung T.F."/>
            <person name="Tungtrongchitr A."/>
            <person name="Zhong N."/>
            <person name="Liu Z."/>
            <person name="Tsui S.K."/>
        </authorList>
    </citation>
    <scope>NUCLEOTIDE SEQUENCE [LARGE SCALE GENOMIC DNA]</scope>
    <source>
        <strain evidence="9">Derp</strain>
    </source>
</reference>
<keyword evidence="2" id="KW-1003">Cell membrane</keyword>
<keyword evidence="7" id="KW-0325">Glycoprotein</keyword>
<proteinExistence type="predicted"/>
<keyword evidence="4 8" id="KW-1133">Transmembrane helix</keyword>
<comment type="subcellular location">
    <subcellularLocation>
        <location evidence="1">Cell membrane</location>
        <topology evidence="1">Multi-pass membrane protein</topology>
    </subcellularLocation>
</comment>
<dbReference type="InterPro" id="IPR052192">
    <property type="entry name" value="Insect_Ionotropic_Sensory_Rcpt"/>
</dbReference>
<keyword evidence="6" id="KW-0675">Receptor</keyword>
<evidence type="ECO:0000256" key="3">
    <source>
        <dbReference type="ARBA" id="ARBA00022692"/>
    </source>
</evidence>
<evidence type="ECO:0000256" key="2">
    <source>
        <dbReference type="ARBA" id="ARBA00022475"/>
    </source>
</evidence>
<evidence type="ECO:0000256" key="7">
    <source>
        <dbReference type="ARBA" id="ARBA00023180"/>
    </source>
</evidence>
<feature type="transmembrane region" description="Helical" evidence="8">
    <location>
        <begin position="1262"/>
        <end position="1282"/>
    </location>
</feature>
<feature type="transmembrane region" description="Helical" evidence="8">
    <location>
        <begin position="145"/>
        <end position="163"/>
    </location>
</feature>
<keyword evidence="5 8" id="KW-0472">Membrane</keyword>
<gene>
    <name evidence="9" type="ORF">DERP_010415</name>
</gene>
<feature type="transmembrane region" description="Helical" evidence="8">
    <location>
        <begin position="846"/>
        <end position="868"/>
    </location>
</feature>
<evidence type="ECO:0000313" key="9">
    <source>
        <dbReference type="EMBL" id="KAH9417601.1"/>
    </source>
</evidence>